<dbReference type="Proteomes" id="UP001482620">
    <property type="component" value="Unassembled WGS sequence"/>
</dbReference>
<feature type="region of interest" description="Disordered" evidence="4">
    <location>
        <begin position="197"/>
        <end position="235"/>
    </location>
</feature>
<sequence>MTRSFPGVYQRKSYLGKRKSQCQKTFSHSPPSKWKPFNFYVLVLNKNAEGTRSSSEEFDLTQAGLGKRGLTMSRDITHEEFSELLQNEYPKMRGLTGGWLLCKATGGQGRRKLNMVPPDSNGYTGSLVWTVSGTGKYILFVVPLEEELDMAPLPPEAEEFKNMPKAQCNICKVAFPLQILTFHVDCVQLLSSSAEIETGQSHPQIPTPQHINSEEPLDERKPAGERDSAVAAAKKKSSPTAALRVSFFGEAGVDTGALHKEFLTEMMAELEGHFFEEPNNHKCPRFSVFDFDSGVLRSNPQLKFKFWAFLMSY</sequence>
<dbReference type="EMBL" id="JAHRIQ010024978">
    <property type="protein sequence ID" value="MEQ2229415.1"/>
    <property type="molecule type" value="Genomic_DNA"/>
</dbReference>
<dbReference type="Gene3D" id="3.90.1750.10">
    <property type="entry name" value="Hect, E3 ligase catalytic domains"/>
    <property type="match status" value="1"/>
</dbReference>
<dbReference type="InterPro" id="IPR000569">
    <property type="entry name" value="HECT_dom"/>
</dbReference>
<evidence type="ECO:0000256" key="2">
    <source>
        <dbReference type="ARBA" id="ARBA00022786"/>
    </source>
</evidence>
<evidence type="ECO:0000256" key="4">
    <source>
        <dbReference type="SAM" id="MobiDB-lite"/>
    </source>
</evidence>
<proteinExistence type="predicted"/>
<name>A0ABV0TAJ3_9TELE</name>
<keyword evidence="1" id="KW-0808">Transferase</keyword>
<dbReference type="PROSITE" id="PS50237">
    <property type="entry name" value="HECT"/>
    <property type="match status" value="1"/>
</dbReference>
<evidence type="ECO:0000259" key="5">
    <source>
        <dbReference type="PROSITE" id="PS50237"/>
    </source>
</evidence>
<evidence type="ECO:0000313" key="6">
    <source>
        <dbReference type="EMBL" id="MEQ2229415.1"/>
    </source>
</evidence>
<keyword evidence="2 3" id="KW-0833">Ubl conjugation pathway</keyword>
<organism evidence="6 7">
    <name type="scientific">Ilyodon furcidens</name>
    <name type="common">goldbreast splitfin</name>
    <dbReference type="NCBI Taxonomy" id="33524"/>
    <lineage>
        <taxon>Eukaryota</taxon>
        <taxon>Metazoa</taxon>
        <taxon>Chordata</taxon>
        <taxon>Craniata</taxon>
        <taxon>Vertebrata</taxon>
        <taxon>Euteleostomi</taxon>
        <taxon>Actinopterygii</taxon>
        <taxon>Neopterygii</taxon>
        <taxon>Teleostei</taxon>
        <taxon>Neoteleostei</taxon>
        <taxon>Acanthomorphata</taxon>
        <taxon>Ovalentaria</taxon>
        <taxon>Atherinomorphae</taxon>
        <taxon>Cyprinodontiformes</taxon>
        <taxon>Goodeidae</taxon>
        <taxon>Ilyodon</taxon>
    </lineage>
</organism>
<gene>
    <name evidence="6" type="ORF">ILYODFUR_018544</name>
</gene>
<feature type="compositionally biased region" description="Polar residues" evidence="4">
    <location>
        <begin position="197"/>
        <end position="211"/>
    </location>
</feature>
<feature type="domain" description="HECT" evidence="5">
    <location>
        <begin position="235"/>
        <end position="270"/>
    </location>
</feature>
<protein>
    <recommendedName>
        <fullName evidence="5">HECT domain-containing protein</fullName>
    </recommendedName>
</protein>
<evidence type="ECO:0000256" key="3">
    <source>
        <dbReference type="PROSITE-ProRule" id="PRU00104"/>
    </source>
</evidence>
<evidence type="ECO:0000256" key="1">
    <source>
        <dbReference type="ARBA" id="ARBA00022679"/>
    </source>
</evidence>
<dbReference type="SUPFAM" id="SSF56204">
    <property type="entry name" value="Hect, E3 ligase catalytic domain"/>
    <property type="match status" value="1"/>
</dbReference>
<feature type="compositionally biased region" description="Basic and acidic residues" evidence="4">
    <location>
        <begin position="218"/>
        <end position="228"/>
    </location>
</feature>
<reference evidence="6 7" key="1">
    <citation type="submission" date="2021-06" db="EMBL/GenBank/DDBJ databases">
        <authorList>
            <person name="Palmer J.M."/>
        </authorList>
    </citation>
    <scope>NUCLEOTIDE SEQUENCE [LARGE SCALE GENOMIC DNA]</scope>
    <source>
        <strain evidence="7">if_2019</strain>
        <tissue evidence="6">Muscle</tissue>
    </source>
</reference>
<keyword evidence="7" id="KW-1185">Reference proteome</keyword>
<dbReference type="InterPro" id="IPR035983">
    <property type="entry name" value="Hect_E3_ubiquitin_ligase"/>
</dbReference>
<evidence type="ECO:0000313" key="7">
    <source>
        <dbReference type="Proteomes" id="UP001482620"/>
    </source>
</evidence>
<accession>A0ABV0TAJ3</accession>
<comment type="caution">
    <text evidence="6">The sequence shown here is derived from an EMBL/GenBank/DDBJ whole genome shotgun (WGS) entry which is preliminary data.</text>
</comment>
<comment type="caution">
    <text evidence="3">Lacks conserved residue(s) required for the propagation of feature annotation.</text>
</comment>